<dbReference type="GO" id="GO:0034038">
    <property type="term" value="F:deoxyhypusine synthase activity"/>
    <property type="evidence" value="ECO:0007669"/>
    <property type="project" value="TreeGrafter"/>
</dbReference>
<dbReference type="GO" id="GO:0005737">
    <property type="term" value="C:cytoplasm"/>
    <property type="evidence" value="ECO:0007669"/>
    <property type="project" value="TreeGrafter"/>
</dbReference>
<dbReference type="Pfam" id="PF01916">
    <property type="entry name" value="DS"/>
    <property type="match status" value="1"/>
</dbReference>
<name>X6M065_RETFI</name>
<dbReference type="InterPro" id="IPR036982">
    <property type="entry name" value="Deoxyhypusine_synthase_sf"/>
</dbReference>
<comment type="similarity">
    <text evidence="1">Belongs to the deoxyhypusine synthase family.</text>
</comment>
<evidence type="ECO:0000313" key="4">
    <source>
        <dbReference type="Proteomes" id="UP000023152"/>
    </source>
</evidence>
<evidence type="ECO:0000313" key="3">
    <source>
        <dbReference type="EMBL" id="ETO06986.1"/>
    </source>
</evidence>
<sequence>MLSEQRESKGKLVWTPSKLIRRIGKEINDERSVWYWCYKNNIPVFCPGIIDGAIGDILYFLCYEDDGFILDSVQDIRILNNIALSSIRSGVIILGGGIVKHHILNANLLRNGANWSVFINTGYGYDGSDSGADPDEAVSWGKLRLDSRPVKIFAEATTVFPWIVASTFAHSKHKHAAKKPKRALDDAYDILELR</sequence>
<organism evidence="3 4">
    <name type="scientific">Reticulomyxa filosa</name>
    <dbReference type="NCBI Taxonomy" id="46433"/>
    <lineage>
        <taxon>Eukaryota</taxon>
        <taxon>Sar</taxon>
        <taxon>Rhizaria</taxon>
        <taxon>Retaria</taxon>
        <taxon>Foraminifera</taxon>
        <taxon>Monothalamids</taxon>
        <taxon>Reticulomyxidae</taxon>
        <taxon>Reticulomyxa</taxon>
    </lineage>
</organism>
<keyword evidence="2" id="KW-0520">NAD</keyword>
<keyword evidence="4" id="KW-1185">Reference proteome</keyword>
<reference evidence="3 4" key="1">
    <citation type="journal article" date="2013" name="Curr. Biol.">
        <title>The Genome of the Foraminiferan Reticulomyxa filosa.</title>
        <authorList>
            <person name="Glockner G."/>
            <person name="Hulsmann N."/>
            <person name="Schleicher M."/>
            <person name="Noegel A.A."/>
            <person name="Eichinger L."/>
            <person name="Gallinger C."/>
            <person name="Pawlowski J."/>
            <person name="Sierra R."/>
            <person name="Euteneuer U."/>
            <person name="Pillet L."/>
            <person name="Moustafa A."/>
            <person name="Platzer M."/>
            <person name="Groth M."/>
            <person name="Szafranski K."/>
            <person name="Schliwa M."/>
        </authorList>
    </citation>
    <scope>NUCLEOTIDE SEQUENCE [LARGE SCALE GENOMIC DNA]</scope>
</reference>
<dbReference type="AlphaFoldDB" id="X6M065"/>
<accession>X6M065</accession>
<dbReference type="OMA" id="HIYNANM"/>
<dbReference type="PANTHER" id="PTHR11703:SF0">
    <property type="entry name" value="DEOXYHYPUSINE SYNTHASE"/>
    <property type="match status" value="1"/>
</dbReference>
<dbReference type="Gene3D" id="3.40.910.10">
    <property type="entry name" value="Deoxyhypusine synthase"/>
    <property type="match status" value="1"/>
</dbReference>
<evidence type="ECO:0000256" key="2">
    <source>
        <dbReference type="ARBA" id="ARBA00023027"/>
    </source>
</evidence>
<protein>
    <recommendedName>
        <fullName evidence="5">Deoxyhypusine synthase</fullName>
    </recommendedName>
</protein>
<proteinExistence type="inferred from homology"/>
<evidence type="ECO:0008006" key="5">
    <source>
        <dbReference type="Google" id="ProtNLM"/>
    </source>
</evidence>
<evidence type="ECO:0000256" key="1">
    <source>
        <dbReference type="ARBA" id="ARBA00009892"/>
    </source>
</evidence>
<gene>
    <name evidence="3" type="ORF">RFI_30406</name>
</gene>
<dbReference type="InterPro" id="IPR029035">
    <property type="entry name" value="DHS-like_NAD/FAD-binding_dom"/>
</dbReference>
<dbReference type="SUPFAM" id="SSF52467">
    <property type="entry name" value="DHS-like NAD/FAD-binding domain"/>
    <property type="match status" value="1"/>
</dbReference>
<comment type="caution">
    <text evidence="3">The sequence shown here is derived from an EMBL/GenBank/DDBJ whole genome shotgun (WGS) entry which is preliminary data.</text>
</comment>
<dbReference type="Proteomes" id="UP000023152">
    <property type="component" value="Unassembled WGS sequence"/>
</dbReference>
<dbReference type="FunFam" id="3.40.910.10:FF:000010">
    <property type="entry name" value="Deoxyhypusine synthase"/>
    <property type="match status" value="1"/>
</dbReference>
<dbReference type="OrthoDB" id="294378at2759"/>
<dbReference type="PANTHER" id="PTHR11703">
    <property type="entry name" value="DEOXYHYPUSINE SYNTHASE"/>
    <property type="match status" value="1"/>
</dbReference>
<dbReference type="EMBL" id="ASPP01026630">
    <property type="protein sequence ID" value="ETO06986.1"/>
    <property type="molecule type" value="Genomic_DNA"/>
</dbReference>
<dbReference type="InterPro" id="IPR002773">
    <property type="entry name" value="Deoxyhypusine_synthase"/>
</dbReference>